<evidence type="ECO:0000256" key="1">
    <source>
        <dbReference type="SAM" id="SignalP"/>
    </source>
</evidence>
<reference evidence="2" key="1">
    <citation type="submission" date="2018-07" db="EMBL/GenBank/DDBJ databases">
        <authorList>
            <consortium name="NARMS: The National Antimicrobial Resistance Monitoring System"/>
        </authorList>
    </citation>
    <scope>NUCLEOTIDE SEQUENCE</scope>
    <source>
        <strain evidence="2">CVM N42332</strain>
    </source>
</reference>
<sequence>MLKKLMMFAGLLGGSVLFSGQALAAADWGACTPDGGTHVFSATLNKTITDTSKNASGIVFRDFWSWDLGGDYDAVCECPEGTATASTYYKATSPLA</sequence>
<organism evidence="2">
    <name type="scientific">Salmonella enterica subsp. enterica serovar Kentucky</name>
    <dbReference type="NCBI Taxonomy" id="192955"/>
    <lineage>
        <taxon>Bacteria</taxon>
        <taxon>Pseudomonadati</taxon>
        <taxon>Pseudomonadota</taxon>
        <taxon>Gammaproteobacteria</taxon>
        <taxon>Enterobacterales</taxon>
        <taxon>Enterobacteriaceae</taxon>
        <taxon>Salmonella</taxon>
    </lineage>
</organism>
<feature type="non-terminal residue" evidence="2">
    <location>
        <position position="96"/>
    </location>
</feature>
<gene>
    <name evidence="2" type="ORF">A9W30_03985</name>
</gene>
<protein>
    <submittedName>
        <fullName evidence="2">Long polar fimbrial protein LpfD</fullName>
    </submittedName>
</protein>
<proteinExistence type="predicted"/>
<accession>A0A627BNK3</accession>
<comment type="caution">
    <text evidence="2">The sequence shown here is derived from an EMBL/GenBank/DDBJ whole genome shotgun (WGS) entry which is preliminary data.</text>
</comment>
<keyword evidence="1" id="KW-0732">Signal</keyword>
<feature type="chain" id="PRO_5026144673" evidence="1">
    <location>
        <begin position="25"/>
        <end position="96"/>
    </location>
</feature>
<dbReference type="AlphaFoldDB" id="A0A627BNK3"/>
<dbReference type="EMBL" id="AALNXO010000007">
    <property type="protein sequence ID" value="EDB5652707.1"/>
    <property type="molecule type" value="Genomic_DNA"/>
</dbReference>
<feature type="signal peptide" evidence="1">
    <location>
        <begin position="1"/>
        <end position="24"/>
    </location>
</feature>
<name>A0A627BNK3_SALET</name>
<evidence type="ECO:0000313" key="2">
    <source>
        <dbReference type="EMBL" id="EDB5652707.1"/>
    </source>
</evidence>